<gene>
    <name evidence="3" type="ORF">F4695_000425</name>
</gene>
<keyword evidence="4" id="KW-1185">Reference proteome</keyword>
<dbReference type="RefSeq" id="WP_184653560.1">
    <property type="nucleotide sequence ID" value="NZ_JACHBU010000001.1"/>
</dbReference>
<proteinExistence type="predicted"/>
<evidence type="ECO:0000313" key="4">
    <source>
        <dbReference type="Proteomes" id="UP000585437"/>
    </source>
</evidence>
<dbReference type="PANTHER" id="PTHR37089">
    <property type="entry name" value="PROTEIN U-RELATED"/>
    <property type="match status" value="1"/>
</dbReference>
<reference evidence="3 4" key="1">
    <citation type="submission" date="2020-08" db="EMBL/GenBank/DDBJ databases">
        <title>The Agave Microbiome: Exploring the role of microbial communities in plant adaptations to desert environments.</title>
        <authorList>
            <person name="Partida-Martinez L.P."/>
        </authorList>
    </citation>
    <scope>NUCLEOTIDE SEQUENCE [LARGE SCALE GENOMIC DNA]</scope>
    <source>
        <strain evidence="3 4">AS3.12</strain>
    </source>
</reference>
<sequence>MRYASLKRLRTLLLQAGIGLLLYGAGTGDAAAASCTVDIDAANFGNVDTLSGASADATAQVSISCSGVSANATAVTLCGNLGSGSGGTSGGTRIMRSGANELGYQLYADAGRATRWGSYDDTTLGQPRTIRIAASDGEANGAVTLYGGLSAGQTSAGTGTYLSSFATGEVRFYYEEGSTLDCAAPTSATLAQASFTVQATVAANCLIAVSNLDFGLHGLIDSEVTASGGVDVTCTPNSTYSIAMDGGLAAATNPEQRLMRSGTNTIAYGLYADQAHSRPWGATGSALVSGTGAGAVQSIPVFGRVAPQPAAAGNYTDTVIVTVTYF</sequence>
<dbReference type="SMART" id="SM00972">
    <property type="entry name" value="SCPU"/>
    <property type="match status" value="2"/>
</dbReference>
<feature type="domain" description="Spore coat protein U/FanG" evidence="2">
    <location>
        <begin position="30"/>
        <end position="163"/>
    </location>
</feature>
<protein>
    <submittedName>
        <fullName evidence="3">Spore coat protein U-like protein</fullName>
    </submittedName>
</protein>
<dbReference type="InterPro" id="IPR053167">
    <property type="entry name" value="Spore_coat_component"/>
</dbReference>
<evidence type="ECO:0000313" key="3">
    <source>
        <dbReference type="EMBL" id="MBB6507106.1"/>
    </source>
</evidence>
<dbReference type="InterPro" id="IPR007893">
    <property type="entry name" value="Spore_coat_U/FanG"/>
</dbReference>
<feature type="domain" description="Spore coat protein U/FanG" evidence="2">
    <location>
        <begin position="192"/>
        <end position="322"/>
    </location>
</feature>
<name>A0A7X0MQA7_9HYPH</name>
<feature type="chain" id="PRO_5031424078" evidence="1">
    <location>
        <begin position="33"/>
        <end position="326"/>
    </location>
</feature>
<keyword evidence="1" id="KW-0732">Signal</keyword>
<evidence type="ECO:0000259" key="2">
    <source>
        <dbReference type="Pfam" id="PF05229"/>
    </source>
</evidence>
<dbReference type="AlphaFoldDB" id="A0A7X0MQA7"/>
<dbReference type="Proteomes" id="UP000585437">
    <property type="component" value="Unassembled WGS sequence"/>
</dbReference>
<organism evidence="3 4">
    <name type="scientific">Rhizobium soli</name>
    <dbReference type="NCBI Taxonomy" id="424798"/>
    <lineage>
        <taxon>Bacteria</taxon>
        <taxon>Pseudomonadati</taxon>
        <taxon>Pseudomonadota</taxon>
        <taxon>Alphaproteobacteria</taxon>
        <taxon>Hyphomicrobiales</taxon>
        <taxon>Rhizobiaceae</taxon>
        <taxon>Rhizobium/Agrobacterium group</taxon>
        <taxon>Rhizobium</taxon>
    </lineage>
</organism>
<feature type="signal peptide" evidence="1">
    <location>
        <begin position="1"/>
        <end position="32"/>
    </location>
</feature>
<dbReference type="EMBL" id="JACHBU010000001">
    <property type="protein sequence ID" value="MBB6507106.1"/>
    <property type="molecule type" value="Genomic_DNA"/>
</dbReference>
<evidence type="ECO:0000256" key="1">
    <source>
        <dbReference type="SAM" id="SignalP"/>
    </source>
</evidence>
<dbReference type="Pfam" id="PF05229">
    <property type="entry name" value="SCPU"/>
    <property type="match status" value="2"/>
</dbReference>
<keyword evidence="3" id="KW-0167">Capsid protein</keyword>
<comment type="caution">
    <text evidence="3">The sequence shown here is derived from an EMBL/GenBank/DDBJ whole genome shotgun (WGS) entry which is preliminary data.</text>
</comment>
<keyword evidence="3" id="KW-0946">Virion</keyword>
<accession>A0A7X0MQA7</accession>